<dbReference type="InterPro" id="IPR036397">
    <property type="entry name" value="RNaseH_sf"/>
</dbReference>
<dbReference type="Proteomes" id="UP001224775">
    <property type="component" value="Unassembled WGS sequence"/>
</dbReference>
<dbReference type="Gene3D" id="1.10.150.80">
    <property type="entry name" value="HRDC domain"/>
    <property type="match status" value="1"/>
</dbReference>
<feature type="compositionally biased region" description="Basic and acidic residues" evidence="3">
    <location>
        <begin position="910"/>
        <end position="920"/>
    </location>
</feature>
<proteinExistence type="predicted"/>
<evidence type="ECO:0000313" key="5">
    <source>
        <dbReference type="EMBL" id="KAK1743262.1"/>
    </source>
</evidence>
<dbReference type="PROSITE" id="PS50967">
    <property type="entry name" value="HRDC"/>
    <property type="match status" value="1"/>
</dbReference>
<dbReference type="GO" id="GO:0071035">
    <property type="term" value="P:nuclear polyadenylation-dependent rRNA catabolic process"/>
    <property type="evidence" value="ECO:0007669"/>
    <property type="project" value="TreeGrafter"/>
</dbReference>
<dbReference type="GO" id="GO:0071051">
    <property type="term" value="P:poly(A)-dependent snoRNA 3'-end processing"/>
    <property type="evidence" value="ECO:0007669"/>
    <property type="project" value="TreeGrafter"/>
</dbReference>
<dbReference type="SUPFAM" id="SSF47819">
    <property type="entry name" value="HRDC-like"/>
    <property type="match status" value="1"/>
</dbReference>
<feature type="domain" description="HRDC" evidence="4">
    <location>
        <begin position="546"/>
        <end position="626"/>
    </location>
</feature>
<sequence length="993" mass="109242">MSTDANNEAELPSLPKLLASLALGARSVNNLPIASTPSSDDDGSTGGEEEDDEFAFRMSLPEFASLNNEARQSLTSLLCKALEGTAHLTQHQQQMYDSGDGDDAYEFDDPELWERCADACDAVLDRVTSYINKYNSGDVENLVDVIGAVSAQARNKASNSYGRMIQGLASMEKPQNIFQGFVTHPPQNSRGEPFVPIIFDADKQALLDGGEFNRDGHGLDSKNYSEESNNGNDVDITRRKYAPDMVAPNHHYGHPYKEEIDSLEYRPWQLDVSGIDSNDDEKIAEQAKYKNTGDNGVWIDNEDDLSELAQRITQGQLDGEINEISLDLEAHSHRTFAGFVCLIQLSIRRPEKNNADSSGPPDISSGYDFLIDALTLRHVIPAHLGPILANPNIVKVMHGADSDIPWLQRDFGCYIVNLFDTGRASRMLSFPSAGLAYLLRKYAGVDPDKTHQLSDWRRRPLPEDMRAYAVSDTRYLLDIYDRLRVTLQNHSSPDVSIASVLDRSKQVCLIRYDKEPFKPSGYMTIVDGGSRRFKNKSGNKVTSELSSQQEAALKALYDWRDKTARQEDESVLYVCPNAALLRIASNRPATVSALQRLVNPLPPLVMRRSQDILDSIKNTAIASTSAPKVDTASTKEVRVSKSTAALPPTPTGRNREMLSPILGSDALYTKAGWLSESEDDQSTRRILDVSAANQGYSSSHYLSHSIEMSPPHLENDSAANRRGITSDGFGTSLNSAALEDLRVANNSASLIQSKLMGSGEGGKPRFSLMDFIRPIPPTEDFSFEDQDNDDNDGSTEQNETSVVDKEDVSVPKSMREIYNLSNANRRQHNKDKEKGTKDQIEFQDGIISAKKMKEDDVKGAEACIASRGYFKKQKTGTGGSDGKEGDIKLLQKMGWVNSKKDAESLATLPKQDDTDDKDKGASSQKRSGKESNRGGTFYMSNIGAFDPNSLPSKNPFFAGAASSAASMLDGQPSSKSNKSGNRRNKKGGRRNNN</sequence>
<dbReference type="GO" id="GO:0071044">
    <property type="term" value="P:histone mRNA catabolic process"/>
    <property type="evidence" value="ECO:0007669"/>
    <property type="project" value="TreeGrafter"/>
</dbReference>
<dbReference type="SMART" id="SM00474">
    <property type="entry name" value="35EXOc"/>
    <property type="match status" value="1"/>
</dbReference>
<dbReference type="GO" id="GO:0000175">
    <property type="term" value="F:3'-5'-RNA exonuclease activity"/>
    <property type="evidence" value="ECO:0007669"/>
    <property type="project" value="InterPro"/>
</dbReference>
<keyword evidence="6" id="KW-1185">Reference proteome</keyword>
<organism evidence="5 6">
    <name type="scientific">Skeletonema marinoi</name>
    <dbReference type="NCBI Taxonomy" id="267567"/>
    <lineage>
        <taxon>Eukaryota</taxon>
        <taxon>Sar</taxon>
        <taxon>Stramenopiles</taxon>
        <taxon>Ochrophyta</taxon>
        <taxon>Bacillariophyta</taxon>
        <taxon>Coscinodiscophyceae</taxon>
        <taxon>Thalassiosirophycidae</taxon>
        <taxon>Thalassiosirales</taxon>
        <taxon>Skeletonemataceae</taxon>
        <taxon>Skeletonema</taxon>
        <taxon>Skeletonema marinoi-dohrnii complex</taxon>
    </lineage>
</organism>
<comment type="subcellular location">
    <subcellularLocation>
        <location evidence="1">Nucleus</location>
    </subcellularLocation>
</comment>
<name>A0AAD9DDF8_9STRA</name>
<dbReference type="InterPro" id="IPR002562">
    <property type="entry name" value="3'-5'_exonuclease_dom"/>
</dbReference>
<dbReference type="InterPro" id="IPR044876">
    <property type="entry name" value="HRDC_dom_sf"/>
</dbReference>
<dbReference type="GO" id="GO:0000176">
    <property type="term" value="C:nuclear exosome (RNase complex)"/>
    <property type="evidence" value="ECO:0007669"/>
    <property type="project" value="TreeGrafter"/>
</dbReference>
<evidence type="ECO:0000256" key="2">
    <source>
        <dbReference type="ARBA" id="ARBA00023242"/>
    </source>
</evidence>
<feature type="region of interest" description="Disordered" evidence="3">
    <location>
        <begin position="777"/>
        <end position="840"/>
    </location>
</feature>
<accession>A0AAD9DDF8</accession>
<dbReference type="GO" id="GO:0071038">
    <property type="term" value="P:TRAMP-dependent tRNA surveillance pathway"/>
    <property type="evidence" value="ECO:0007669"/>
    <property type="project" value="TreeGrafter"/>
</dbReference>
<dbReference type="SUPFAM" id="SSF53098">
    <property type="entry name" value="Ribonuclease H-like"/>
    <property type="match status" value="1"/>
</dbReference>
<dbReference type="AlphaFoldDB" id="A0AAD9DDF8"/>
<keyword evidence="2" id="KW-0539">Nucleus</keyword>
<dbReference type="GO" id="GO:0000166">
    <property type="term" value="F:nucleotide binding"/>
    <property type="evidence" value="ECO:0007669"/>
    <property type="project" value="InterPro"/>
</dbReference>
<dbReference type="Pfam" id="PF00570">
    <property type="entry name" value="HRDC"/>
    <property type="match status" value="1"/>
</dbReference>
<dbReference type="GO" id="GO:0071039">
    <property type="term" value="P:nuclear polyadenylation-dependent CUT catabolic process"/>
    <property type="evidence" value="ECO:0007669"/>
    <property type="project" value="TreeGrafter"/>
</dbReference>
<dbReference type="GO" id="GO:0005730">
    <property type="term" value="C:nucleolus"/>
    <property type="evidence" value="ECO:0007669"/>
    <property type="project" value="TreeGrafter"/>
</dbReference>
<comment type="caution">
    <text evidence="5">The sequence shown here is derived from an EMBL/GenBank/DDBJ whole genome shotgun (WGS) entry which is preliminary data.</text>
</comment>
<keyword evidence="5" id="KW-0378">Hydrolase</keyword>
<dbReference type="FunFam" id="1.10.150.80:FF:000001">
    <property type="entry name" value="Putative exosome component 10"/>
    <property type="match status" value="1"/>
</dbReference>
<evidence type="ECO:0000256" key="3">
    <source>
        <dbReference type="SAM" id="MobiDB-lite"/>
    </source>
</evidence>
<feature type="region of interest" description="Disordered" evidence="3">
    <location>
        <begin position="213"/>
        <end position="235"/>
    </location>
</feature>
<feature type="region of interest" description="Disordered" evidence="3">
    <location>
        <begin position="900"/>
        <end position="993"/>
    </location>
</feature>
<dbReference type="InterPro" id="IPR002121">
    <property type="entry name" value="HRDC_dom"/>
</dbReference>
<protein>
    <submittedName>
        <fullName evidence="5">Exosome complex component RRP6</fullName>
        <ecNumber evidence="5">3.1.13.-</ecNumber>
    </submittedName>
</protein>
<dbReference type="InterPro" id="IPR012337">
    <property type="entry name" value="RNaseH-like_sf"/>
</dbReference>
<evidence type="ECO:0000256" key="1">
    <source>
        <dbReference type="ARBA" id="ARBA00004123"/>
    </source>
</evidence>
<feature type="region of interest" description="Disordered" evidence="3">
    <location>
        <begin position="30"/>
        <end position="52"/>
    </location>
</feature>
<dbReference type="GO" id="GO:0000467">
    <property type="term" value="P:exonucleolytic trimming to generate mature 3'-end of 5.8S rRNA from tricistronic rRNA transcript (SSU-rRNA, 5.8S rRNA, LSU-rRNA)"/>
    <property type="evidence" value="ECO:0007669"/>
    <property type="project" value="InterPro"/>
</dbReference>
<dbReference type="SMART" id="SM00341">
    <property type="entry name" value="HRDC"/>
    <property type="match status" value="1"/>
</dbReference>
<dbReference type="PANTHER" id="PTHR12124">
    <property type="entry name" value="POLYMYOSITIS/SCLERODERMA AUTOANTIGEN-RELATED"/>
    <property type="match status" value="1"/>
</dbReference>
<dbReference type="GO" id="GO:0071037">
    <property type="term" value="P:nuclear polyadenylation-dependent snRNA catabolic process"/>
    <property type="evidence" value="ECO:0007669"/>
    <property type="project" value="TreeGrafter"/>
</dbReference>
<dbReference type="GO" id="GO:0071040">
    <property type="term" value="P:nuclear polyadenylation-dependent antisense transcript catabolic process"/>
    <property type="evidence" value="ECO:0007669"/>
    <property type="project" value="TreeGrafter"/>
</dbReference>
<evidence type="ECO:0000313" key="6">
    <source>
        <dbReference type="Proteomes" id="UP001224775"/>
    </source>
</evidence>
<feature type="compositionally biased region" description="Basic and acidic residues" evidence="3">
    <location>
        <begin position="802"/>
        <end position="815"/>
    </location>
</feature>
<dbReference type="InterPro" id="IPR045092">
    <property type="entry name" value="Rrp6-like"/>
</dbReference>
<gene>
    <name evidence="5" type="ORF">QTG54_005883</name>
</gene>
<dbReference type="EC" id="3.1.13.-" evidence="5"/>
<feature type="compositionally biased region" description="Acidic residues" evidence="3">
    <location>
        <begin position="781"/>
        <end position="793"/>
    </location>
</feature>
<dbReference type="GO" id="GO:0003727">
    <property type="term" value="F:single-stranded RNA binding"/>
    <property type="evidence" value="ECO:0007669"/>
    <property type="project" value="TreeGrafter"/>
</dbReference>
<dbReference type="Gene3D" id="3.30.420.10">
    <property type="entry name" value="Ribonuclease H-like superfamily/Ribonuclease H"/>
    <property type="match status" value="1"/>
</dbReference>
<dbReference type="GO" id="GO:0071036">
    <property type="term" value="P:nuclear polyadenylation-dependent snoRNA catabolic process"/>
    <property type="evidence" value="ECO:0007669"/>
    <property type="project" value="TreeGrafter"/>
</dbReference>
<reference evidence="5" key="1">
    <citation type="submission" date="2023-06" db="EMBL/GenBank/DDBJ databases">
        <title>Survivors Of The Sea: Transcriptome response of Skeletonema marinoi to long-term dormancy.</title>
        <authorList>
            <person name="Pinder M.I.M."/>
            <person name="Kourtchenko O."/>
            <person name="Robertson E.K."/>
            <person name="Larsson T."/>
            <person name="Maumus F."/>
            <person name="Osuna-Cruz C.M."/>
            <person name="Vancaester E."/>
            <person name="Stenow R."/>
            <person name="Vandepoele K."/>
            <person name="Ploug H."/>
            <person name="Bruchert V."/>
            <person name="Godhe A."/>
            <person name="Topel M."/>
        </authorList>
    </citation>
    <scope>NUCLEOTIDE SEQUENCE</scope>
    <source>
        <strain evidence="5">R05AC</strain>
    </source>
</reference>
<feature type="compositionally biased region" description="Basic and acidic residues" evidence="3">
    <location>
        <begin position="213"/>
        <end position="225"/>
    </location>
</feature>
<dbReference type="InterPro" id="IPR010997">
    <property type="entry name" value="HRDC-like_sf"/>
</dbReference>
<feature type="compositionally biased region" description="Acidic residues" evidence="3">
    <location>
        <begin position="39"/>
        <end position="52"/>
    </location>
</feature>
<dbReference type="Pfam" id="PF01612">
    <property type="entry name" value="DNA_pol_A_exo1"/>
    <property type="match status" value="1"/>
</dbReference>
<feature type="compositionally biased region" description="Basic and acidic residues" evidence="3">
    <location>
        <begin position="830"/>
        <end position="840"/>
    </location>
</feature>
<dbReference type="PANTHER" id="PTHR12124:SF47">
    <property type="entry name" value="EXOSOME COMPONENT 10"/>
    <property type="match status" value="1"/>
</dbReference>
<feature type="compositionally biased region" description="Basic residues" evidence="3">
    <location>
        <begin position="980"/>
        <end position="993"/>
    </location>
</feature>
<dbReference type="EMBL" id="JATAAI010000009">
    <property type="protein sequence ID" value="KAK1743262.1"/>
    <property type="molecule type" value="Genomic_DNA"/>
</dbReference>
<evidence type="ECO:0000259" key="4">
    <source>
        <dbReference type="PROSITE" id="PS50967"/>
    </source>
</evidence>